<name>A0A940PBI8_9ENTE</name>
<comment type="caution">
    <text evidence="2">The sequence shown here is derived from an EMBL/GenBank/DDBJ whole genome shotgun (WGS) entry which is preliminary data.</text>
</comment>
<accession>A0A940PBI8</accession>
<dbReference type="EMBL" id="JAEEGA010000004">
    <property type="protein sequence ID" value="MBP1040983.1"/>
    <property type="molecule type" value="Genomic_DNA"/>
</dbReference>
<keyword evidence="2" id="KW-0255">Endonuclease</keyword>
<dbReference type="GO" id="GO:0004519">
    <property type="term" value="F:endonuclease activity"/>
    <property type="evidence" value="ECO:0007669"/>
    <property type="project" value="UniProtKB-KW"/>
</dbReference>
<dbReference type="InterPro" id="IPR022625">
    <property type="entry name" value="TypeI_RM_Rsu_C"/>
</dbReference>
<gene>
    <name evidence="2" type="ORF">I6N95_08210</name>
</gene>
<dbReference type="Proteomes" id="UP000674938">
    <property type="component" value="Unassembled WGS sequence"/>
</dbReference>
<proteinExistence type="predicted"/>
<keyword evidence="3" id="KW-1185">Reference proteome</keyword>
<evidence type="ECO:0000313" key="3">
    <source>
        <dbReference type="Proteomes" id="UP000674938"/>
    </source>
</evidence>
<evidence type="ECO:0000313" key="2">
    <source>
        <dbReference type="EMBL" id="MBP1040983.1"/>
    </source>
</evidence>
<reference evidence="2" key="1">
    <citation type="submission" date="2020-12" db="EMBL/GenBank/DDBJ databases">
        <title>Vagococcus allomyrinae sp. nov. and Enterococcus lavae sp. nov., isolated from the larvae of Allomyrina dichotoma.</title>
        <authorList>
            <person name="Lee S.D."/>
        </authorList>
    </citation>
    <scope>NUCLEOTIDE SEQUENCE</scope>
    <source>
        <strain evidence="2">BWB3-3</strain>
    </source>
</reference>
<organism evidence="2 3">
    <name type="scientific">Vagococcus allomyrinae</name>
    <dbReference type="NCBI Taxonomy" id="2794353"/>
    <lineage>
        <taxon>Bacteria</taxon>
        <taxon>Bacillati</taxon>
        <taxon>Bacillota</taxon>
        <taxon>Bacilli</taxon>
        <taxon>Lactobacillales</taxon>
        <taxon>Enterococcaceae</taxon>
        <taxon>Vagococcus</taxon>
    </lineage>
</organism>
<dbReference type="RefSeq" id="WP_209526586.1">
    <property type="nucleotide sequence ID" value="NZ_JAEEGA010000004.1"/>
</dbReference>
<keyword evidence="2" id="KW-0540">Nuclease</keyword>
<sequence length="211" mass="24285">MEKSPALNEQVSILEEQVGIYETVKGSLVEVDDRAPDNRADFSSIEFYGENSIKLYDIDAAYINRLLGTYSAHNQDIREEIEKALTKLNKSEAVKDIYREILNAMDEQTVSSNEDIFVVKRHFFTKAVDQAIQTFADNWFVLVQELHSSAMQYVVGAEPIPNIGAIIESKDFDGYKKQHPEARPFKYAQDMKRDWRVTLDEVIMPLNDELR</sequence>
<feature type="domain" description="Type I restriction enzyme R protein C-terminal" evidence="1">
    <location>
        <begin position="15"/>
        <end position="181"/>
    </location>
</feature>
<dbReference type="AlphaFoldDB" id="A0A940PBI8"/>
<evidence type="ECO:0000259" key="1">
    <source>
        <dbReference type="Pfam" id="PF12008"/>
    </source>
</evidence>
<keyword evidence="2" id="KW-0378">Hydrolase</keyword>
<dbReference type="Pfam" id="PF12008">
    <property type="entry name" value="EcoR124_C"/>
    <property type="match status" value="1"/>
</dbReference>
<protein>
    <submittedName>
        <fullName evidence="2">Type I restriction endonuclease subunit R</fullName>
    </submittedName>
</protein>